<evidence type="ECO:0000313" key="3">
    <source>
        <dbReference type="Proteomes" id="UP000655225"/>
    </source>
</evidence>
<dbReference type="EMBL" id="JABCRI010000013">
    <property type="protein sequence ID" value="KAF8395773.1"/>
    <property type="molecule type" value="Genomic_DNA"/>
</dbReference>
<dbReference type="PANTHER" id="PTHR34567:SF3">
    <property type="entry name" value="FK506-BINDING-LIKE PROTEIN"/>
    <property type="match status" value="1"/>
</dbReference>
<feature type="region of interest" description="Disordered" evidence="1">
    <location>
        <begin position="151"/>
        <end position="177"/>
    </location>
</feature>
<gene>
    <name evidence="2" type="ORF">HHK36_019724</name>
</gene>
<evidence type="ECO:0000313" key="2">
    <source>
        <dbReference type="EMBL" id="KAF8395773.1"/>
    </source>
</evidence>
<dbReference type="PANTHER" id="PTHR34567">
    <property type="entry name" value="FK506-BINDING-LIKE PROTEIN"/>
    <property type="match status" value="1"/>
</dbReference>
<dbReference type="OrthoDB" id="1899291at2759"/>
<feature type="region of interest" description="Disordered" evidence="1">
    <location>
        <begin position="1"/>
        <end position="31"/>
    </location>
</feature>
<protein>
    <submittedName>
        <fullName evidence="2">Uncharacterized protein</fullName>
    </submittedName>
</protein>
<comment type="caution">
    <text evidence="2">The sequence shown here is derived from an EMBL/GenBank/DDBJ whole genome shotgun (WGS) entry which is preliminary data.</text>
</comment>
<keyword evidence="3" id="KW-1185">Reference proteome</keyword>
<name>A0A835D9V2_TETSI</name>
<dbReference type="Proteomes" id="UP000655225">
    <property type="component" value="Unassembled WGS sequence"/>
</dbReference>
<accession>A0A835D9V2</accession>
<reference evidence="2 3" key="1">
    <citation type="submission" date="2020-04" db="EMBL/GenBank/DDBJ databases">
        <title>Plant Genome Project.</title>
        <authorList>
            <person name="Zhang R.-G."/>
        </authorList>
    </citation>
    <scope>NUCLEOTIDE SEQUENCE [LARGE SCALE GENOMIC DNA]</scope>
    <source>
        <strain evidence="2">YNK0</strain>
        <tissue evidence="2">Leaf</tissue>
    </source>
</reference>
<evidence type="ECO:0000256" key="1">
    <source>
        <dbReference type="SAM" id="MobiDB-lite"/>
    </source>
</evidence>
<proteinExistence type="predicted"/>
<organism evidence="2 3">
    <name type="scientific">Tetracentron sinense</name>
    <name type="common">Spur-leaf</name>
    <dbReference type="NCBI Taxonomy" id="13715"/>
    <lineage>
        <taxon>Eukaryota</taxon>
        <taxon>Viridiplantae</taxon>
        <taxon>Streptophyta</taxon>
        <taxon>Embryophyta</taxon>
        <taxon>Tracheophyta</taxon>
        <taxon>Spermatophyta</taxon>
        <taxon>Magnoliopsida</taxon>
        <taxon>Trochodendrales</taxon>
        <taxon>Trochodendraceae</taxon>
        <taxon>Tetracentron</taxon>
    </lineage>
</organism>
<dbReference type="AlphaFoldDB" id="A0A835D9V2"/>
<sequence length="297" mass="33648">MSDCRSYQGDVPRMSRRSQNRKPPHGFRDSSVPSWEKQFCYLVGSIPWEKLLETKKAMSYHEKVVQWNDSASEEAFHNAKKRFWAAINGLPCGISLPDPDIYIDEIDWNSNIEPELLLDSDKKPVALNEKEINGVVEFLVDPYSNQPVVPTGWDDAEEDPIRKTSKSSPGPNLGDYDRNIDNGDYPCKLGYSRGNEAVVGKAWGSREDDINKLGNWEVRRTGRDWATQNGNSMKTRGIGLDMSRCKTTRFEGGYKPTIGQNIAKGEFFFRSADIFMDRVKQGISGVRRCLCLTCEST</sequence>
<feature type="compositionally biased region" description="Basic residues" evidence="1">
    <location>
        <begin position="14"/>
        <end position="25"/>
    </location>
</feature>